<feature type="transmembrane region" description="Helical" evidence="1">
    <location>
        <begin position="16"/>
        <end position="36"/>
    </location>
</feature>
<evidence type="ECO:0000256" key="1">
    <source>
        <dbReference type="SAM" id="Phobius"/>
    </source>
</evidence>
<evidence type="ECO:0000313" key="3">
    <source>
        <dbReference type="Proteomes" id="UP000293142"/>
    </source>
</evidence>
<reference evidence="2 3" key="1">
    <citation type="submission" date="2019-02" db="EMBL/GenBank/DDBJ databases">
        <title>Paenibacillus sp. nov., isolated from surface-sterilized tissue of Thalictrum simplex L.</title>
        <authorList>
            <person name="Tuo L."/>
        </authorList>
    </citation>
    <scope>NUCLEOTIDE SEQUENCE [LARGE SCALE GENOMIC DNA]</scope>
    <source>
        <strain evidence="2 3">N2SHLJ1</strain>
    </source>
</reference>
<proteinExistence type="predicted"/>
<protein>
    <recommendedName>
        <fullName evidence="4">DUF3862 domain-containing protein</fullName>
    </recommendedName>
</protein>
<keyword evidence="1" id="KW-0472">Membrane</keyword>
<comment type="caution">
    <text evidence="2">The sequence shown here is derived from an EMBL/GenBank/DDBJ whole genome shotgun (WGS) entry which is preliminary data.</text>
</comment>
<sequence>MKGSSILDKKFRVSQILMVLLVLILAIVIGIVGMNMRASTTPALSPSEPNSYEQGVSLYEPLKEDRYGITKTQFDSIQYGMTYFQVKEILGDNGEVIPNDAMSISKTYIYPGKESGNAVLTFQDGKLKQKVEMGLS</sequence>
<name>A0A4Q9DQM4_9BACL</name>
<gene>
    <name evidence="2" type="ORF">EYB31_16165</name>
</gene>
<dbReference type="RefSeq" id="WP_131014398.1">
    <property type="nucleotide sequence ID" value="NZ_SIRE01000011.1"/>
</dbReference>
<dbReference type="OrthoDB" id="570195at2"/>
<organism evidence="2 3">
    <name type="scientific">Paenibacillus thalictri</name>
    <dbReference type="NCBI Taxonomy" id="2527873"/>
    <lineage>
        <taxon>Bacteria</taxon>
        <taxon>Bacillati</taxon>
        <taxon>Bacillota</taxon>
        <taxon>Bacilli</taxon>
        <taxon>Bacillales</taxon>
        <taxon>Paenibacillaceae</taxon>
        <taxon>Paenibacillus</taxon>
    </lineage>
</organism>
<keyword evidence="1" id="KW-0812">Transmembrane</keyword>
<keyword evidence="3" id="KW-1185">Reference proteome</keyword>
<dbReference type="Proteomes" id="UP000293142">
    <property type="component" value="Unassembled WGS sequence"/>
</dbReference>
<dbReference type="EMBL" id="SIRE01000011">
    <property type="protein sequence ID" value="TBL77682.1"/>
    <property type="molecule type" value="Genomic_DNA"/>
</dbReference>
<accession>A0A4Q9DQM4</accession>
<dbReference type="AlphaFoldDB" id="A0A4Q9DQM4"/>
<evidence type="ECO:0008006" key="4">
    <source>
        <dbReference type="Google" id="ProtNLM"/>
    </source>
</evidence>
<dbReference type="Gene3D" id="3.10.450.730">
    <property type="entry name" value="BLIP domain"/>
    <property type="match status" value="1"/>
</dbReference>
<evidence type="ECO:0000313" key="2">
    <source>
        <dbReference type="EMBL" id="TBL77682.1"/>
    </source>
</evidence>
<keyword evidence="1" id="KW-1133">Transmembrane helix</keyword>